<dbReference type="RefSeq" id="WP_104981784.1">
    <property type="nucleotide sequence ID" value="NZ_CP012673.1"/>
</dbReference>
<name>A0A2L0EUT2_SORCE</name>
<dbReference type="AlphaFoldDB" id="A0A2L0EUT2"/>
<evidence type="ECO:0000313" key="2">
    <source>
        <dbReference type="Proteomes" id="UP000238348"/>
    </source>
</evidence>
<accession>A0A2L0EUT2</accession>
<dbReference type="EMBL" id="CP012673">
    <property type="protein sequence ID" value="AUX43057.1"/>
    <property type="molecule type" value="Genomic_DNA"/>
</dbReference>
<gene>
    <name evidence="1" type="ORF">SOCE26_044970</name>
</gene>
<protein>
    <submittedName>
        <fullName evidence="1">Uncharacterized protein</fullName>
    </submittedName>
</protein>
<evidence type="ECO:0000313" key="1">
    <source>
        <dbReference type="EMBL" id="AUX43057.1"/>
    </source>
</evidence>
<reference evidence="1 2" key="1">
    <citation type="submission" date="2015-09" db="EMBL/GenBank/DDBJ databases">
        <title>Sorangium comparison.</title>
        <authorList>
            <person name="Zaburannyi N."/>
            <person name="Bunk B."/>
            <person name="Overmann J."/>
            <person name="Mueller R."/>
        </authorList>
    </citation>
    <scope>NUCLEOTIDE SEQUENCE [LARGE SCALE GENOMIC DNA]</scope>
    <source>
        <strain evidence="1 2">So ce26</strain>
    </source>
</reference>
<organism evidence="1 2">
    <name type="scientific">Sorangium cellulosum</name>
    <name type="common">Polyangium cellulosum</name>
    <dbReference type="NCBI Taxonomy" id="56"/>
    <lineage>
        <taxon>Bacteria</taxon>
        <taxon>Pseudomonadati</taxon>
        <taxon>Myxococcota</taxon>
        <taxon>Polyangia</taxon>
        <taxon>Polyangiales</taxon>
        <taxon>Polyangiaceae</taxon>
        <taxon>Sorangium</taxon>
    </lineage>
</organism>
<dbReference type="OrthoDB" id="10019018at2"/>
<proteinExistence type="predicted"/>
<dbReference type="Proteomes" id="UP000238348">
    <property type="component" value="Chromosome"/>
</dbReference>
<sequence>MGKRSRRERRERQAQRAIAAHDPAAIRALADRSPELAAQQLTAALGAMAPEDAGSPVVESAIALAGRLRRSGQLRAARRLAAAGAGRSARLRLEQALAAFALGDDAEAAQLASGDPEVRAVVGPLVGAARGVAPEPPGTASSAGLRALHAAAAAVSAAVRGELAAGRALLKRVAPAQRKVVLAAEIRAAIDVQEGADGRPLSAALPLLAGSSALRAVAGAHEALVLAASETNADLALDIGRRLQLDDGALQLARARAAARALATQAPPALTSGAGERTALGVAQRFGADVFDEQDRATACLYEGFACLAAEPERAARAFDRAIGLGGDLVEALRGRLKLALLQAGAVCAECGVRHDDRGAEAAAIADHLARALSRTPAAAPLAAAAALIAAEAWGAEGNLKAARASLDVGRAKASGTLARDADLIEARVLAEAQPERALGLVEKVLADRPEDVDAWRLKIALAKRRGGREGVDAAIVQAAEATRDPALAAEAREVRGRRADLAPFAELAPAAATAGALAAELRRAARAARSQVSAIEARAAAHREALDPAAQLAFDAACVSLAAELDGSAAGRARLVEAVRAWWSSPPALMKLAAASWLFGVAGALVEAARQARGGAESAGALAALAEAALAAGDTPIAERLIALGAAAWPHSELARLRGLLGALRRRERRAARRGPASIDALGEPLPGLKAPRPDVAGEELDALLAPEFSLFDEAEGAAGVIADGDEGEPREGDVLLGLLSFLGLPPGVLDRLTADERRTIEARARKILAAGPSARSARELERLIERLLGDPEIPFPSGPSRARPRRSA</sequence>